<feature type="signal peptide" evidence="1">
    <location>
        <begin position="1"/>
        <end position="21"/>
    </location>
</feature>
<evidence type="ECO:0000256" key="1">
    <source>
        <dbReference type="SAM" id="SignalP"/>
    </source>
</evidence>
<reference evidence="2" key="1">
    <citation type="submission" date="2022-08" db="EMBL/GenBank/DDBJ databases">
        <title>Draft genome sequencing of Roseisolibacter agri AW1220.</title>
        <authorList>
            <person name="Tobiishi Y."/>
            <person name="Tonouchi A."/>
        </authorList>
    </citation>
    <scope>NUCLEOTIDE SEQUENCE</scope>
    <source>
        <strain evidence="2">AW1220</strain>
    </source>
</reference>
<organism evidence="2 3">
    <name type="scientific">Roseisolibacter agri</name>
    <dbReference type="NCBI Taxonomy" id="2014610"/>
    <lineage>
        <taxon>Bacteria</taxon>
        <taxon>Pseudomonadati</taxon>
        <taxon>Gemmatimonadota</taxon>
        <taxon>Gemmatimonadia</taxon>
        <taxon>Gemmatimonadales</taxon>
        <taxon>Gemmatimonadaceae</taxon>
        <taxon>Roseisolibacter</taxon>
    </lineage>
</organism>
<keyword evidence="3" id="KW-1185">Reference proteome</keyword>
<name>A0AA37V1K7_9BACT</name>
<comment type="caution">
    <text evidence="2">The sequence shown here is derived from an EMBL/GenBank/DDBJ whole genome shotgun (WGS) entry which is preliminary data.</text>
</comment>
<protein>
    <recommendedName>
        <fullName evidence="4">Pili assembly chaperone N-terminal domain-containing protein</fullName>
    </recommendedName>
</protein>
<evidence type="ECO:0000313" key="2">
    <source>
        <dbReference type="EMBL" id="GLC26395.1"/>
    </source>
</evidence>
<dbReference type="Proteomes" id="UP001161325">
    <property type="component" value="Unassembled WGS sequence"/>
</dbReference>
<dbReference type="RefSeq" id="WP_284350847.1">
    <property type="nucleotide sequence ID" value="NZ_BRXS01000004.1"/>
</dbReference>
<gene>
    <name evidence="2" type="ORF">rosag_29080</name>
</gene>
<proteinExistence type="predicted"/>
<dbReference type="AlphaFoldDB" id="A0AA37V1K7"/>
<dbReference type="EMBL" id="BRXS01000004">
    <property type="protein sequence ID" value="GLC26395.1"/>
    <property type="molecule type" value="Genomic_DNA"/>
</dbReference>
<sequence>MRVRIIASTLGLALVTGVAWGQNPPRQPPPRQLPPAVTIDTFNAVTVQNQRKVPVAVFLEYGRFDRRLGVVPPYETKSLSLPGVAVRGKERVHLFVHPEGEAADLQSQEFKLQAPVRIALVVPPEGGTPAEPMTEVLAPEALAEATLTVDNPSRRKVTVYARQGRFDVRLGDVAANSRATLRFPQSVVLGGQSLEFFVHPEGALDLHSQTMRVRKGDHLAIRVPTG</sequence>
<accession>A0AA37V1K7</accession>
<keyword evidence="1" id="KW-0732">Signal</keyword>
<evidence type="ECO:0000313" key="3">
    <source>
        <dbReference type="Proteomes" id="UP001161325"/>
    </source>
</evidence>
<feature type="chain" id="PRO_5041468535" description="Pili assembly chaperone N-terminal domain-containing protein" evidence="1">
    <location>
        <begin position="22"/>
        <end position="226"/>
    </location>
</feature>
<evidence type="ECO:0008006" key="4">
    <source>
        <dbReference type="Google" id="ProtNLM"/>
    </source>
</evidence>